<dbReference type="GO" id="GO:0071897">
    <property type="term" value="P:DNA biosynthetic process"/>
    <property type="evidence" value="ECO:0007669"/>
    <property type="project" value="UniProtKB-ARBA"/>
</dbReference>
<dbReference type="PANTHER" id="PTHR33050:SF7">
    <property type="entry name" value="RIBONUCLEASE H"/>
    <property type="match status" value="1"/>
</dbReference>
<reference evidence="2 3" key="1">
    <citation type="submission" date="2024-05" db="EMBL/GenBank/DDBJ databases">
        <authorList>
            <person name="Wallberg A."/>
        </authorList>
    </citation>
    <scope>NUCLEOTIDE SEQUENCE [LARGE SCALE GENOMIC DNA]</scope>
</reference>
<gene>
    <name evidence="2" type="ORF">MNOR_LOCUS37242</name>
</gene>
<evidence type="ECO:0000313" key="2">
    <source>
        <dbReference type="EMBL" id="CAL4197299.1"/>
    </source>
</evidence>
<proteinExistence type="predicted"/>
<evidence type="ECO:0000313" key="3">
    <source>
        <dbReference type="Proteomes" id="UP001497623"/>
    </source>
</evidence>
<organism evidence="2 3">
    <name type="scientific">Meganyctiphanes norvegica</name>
    <name type="common">Northern krill</name>
    <name type="synonym">Thysanopoda norvegica</name>
    <dbReference type="NCBI Taxonomy" id="48144"/>
    <lineage>
        <taxon>Eukaryota</taxon>
        <taxon>Metazoa</taxon>
        <taxon>Ecdysozoa</taxon>
        <taxon>Arthropoda</taxon>
        <taxon>Crustacea</taxon>
        <taxon>Multicrustacea</taxon>
        <taxon>Malacostraca</taxon>
        <taxon>Eumalacostraca</taxon>
        <taxon>Eucarida</taxon>
        <taxon>Euphausiacea</taxon>
        <taxon>Euphausiidae</taxon>
        <taxon>Meganyctiphanes</taxon>
    </lineage>
</organism>
<comment type="caution">
    <text evidence="2">The sequence shown here is derived from an EMBL/GenBank/DDBJ whole genome shotgun (WGS) entry which is preliminary data.</text>
</comment>
<dbReference type="InterPro" id="IPR043502">
    <property type="entry name" value="DNA/RNA_pol_sf"/>
</dbReference>
<dbReference type="Gene3D" id="3.10.10.10">
    <property type="entry name" value="HIV Type 1 Reverse Transcriptase, subunit A, domain 1"/>
    <property type="match status" value="1"/>
</dbReference>
<dbReference type="PROSITE" id="PS50878">
    <property type="entry name" value="RT_POL"/>
    <property type="match status" value="1"/>
</dbReference>
<dbReference type="CDD" id="cd01647">
    <property type="entry name" value="RT_LTR"/>
    <property type="match status" value="1"/>
</dbReference>
<dbReference type="PANTHER" id="PTHR33050">
    <property type="entry name" value="REVERSE TRANSCRIPTASE DOMAIN-CONTAINING PROTEIN"/>
    <property type="match status" value="1"/>
</dbReference>
<dbReference type="InterPro" id="IPR052055">
    <property type="entry name" value="Hepadnavirus_pol/RT"/>
</dbReference>
<dbReference type="InterPro" id="IPR043128">
    <property type="entry name" value="Rev_trsase/Diguanyl_cyclase"/>
</dbReference>
<dbReference type="SUPFAM" id="SSF56672">
    <property type="entry name" value="DNA/RNA polymerases"/>
    <property type="match status" value="1"/>
</dbReference>
<feature type="domain" description="Reverse transcriptase" evidence="1">
    <location>
        <begin position="8"/>
        <end position="190"/>
    </location>
</feature>
<protein>
    <recommendedName>
        <fullName evidence="1">Reverse transcriptase domain-containing protein</fullName>
    </recommendedName>
</protein>
<accession>A0AAV2SJ56</accession>
<dbReference type="Pfam" id="PF00078">
    <property type="entry name" value="RVT_1"/>
    <property type="match status" value="1"/>
</dbReference>
<dbReference type="EMBL" id="CAXKWB010073491">
    <property type="protein sequence ID" value="CAL4197299.1"/>
    <property type="molecule type" value="Genomic_DNA"/>
</dbReference>
<sequence length="228" mass="26760">MDPWAEQRFIREIRVPQPLFFSRMFSVPKKSGKRRPIIDLSLLNRRLKIPRFKMETIEVIVRTIHGELWGCSVDIVDAYLHLPLGWEFHKFFAFVMGERTFVFQVLPFGLSTAPWAFSRVMKAIKAFCHGNTIWVFSFLDDFLILARSPQLLREHTAFVIQVLQSLGFSINWKKSSLVPLQKMEFLGVMLDLRNHTLSVPQDKITKVMSRCQGYLQQEVTTRRSWRAL</sequence>
<dbReference type="InterPro" id="IPR000477">
    <property type="entry name" value="RT_dom"/>
</dbReference>
<name>A0AAV2SJ56_MEGNR</name>
<evidence type="ECO:0000259" key="1">
    <source>
        <dbReference type="PROSITE" id="PS50878"/>
    </source>
</evidence>
<dbReference type="Proteomes" id="UP001497623">
    <property type="component" value="Unassembled WGS sequence"/>
</dbReference>
<dbReference type="Gene3D" id="3.30.70.270">
    <property type="match status" value="1"/>
</dbReference>
<keyword evidence="3" id="KW-1185">Reference proteome</keyword>
<dbReference type="AlphaFoldDB" id="A0AAV2SJ56"/>